<dbReference type="PANTHER" id="PTHR15818">
    <property type="entry name" value="G PATCH AND KOW-CONTAINING"/>
    <property type="match status" value="1"/>
</dbReference>
<dbReference type="PANTHER" id="PTHR15818:SF2">
    <property type="entry name" value="G-PATCH DOMAIN AND KOW MOTIFS-CONTAINING PROTEIN"/>
    <property type="match status" value="1"/>
</dbReference>
<sequence>MSDANRGRIAIKFGAGSSSTKSSRPNPPSTLGKRPRAHHALGGGSDSESEDDDRRGKHETITGFGAEGAETERRRNFKAEKKEYVIERQANRNWKDELKSQKKSKNLLPEEARAQKEGRVIETEPADQDKGLQWGLTIKEKKTEPEEEGAKEQQSPSEDAKKEEDENNKDQKPTQRTVDDEAMDALLGKVPEKKELVITAQPTEDNAYQRDVEAAGAASTLEDYEAMPVEEFGAALLRGMGWNGENRGPKVKEVRRRPNRLGLGAKELKEEEDLGGWNQNGKKKSRPRLGDYRREESKRKEGRRNEDSYKQEKERERERERDGHRDRHRDRDRDHDRHRDRDRHRDYDRDRRR</sequence>
<keyword evidence="4" id="KW-0507">mRNA processing</keyword>
<comment type="caution">
    <text evidence="7">The sequence shown here is derived from an EMBL/GenBank/DDBJ whole genome shotgun (WGS) entry which is preliminary data.</text>
</comment>
<dbReference type="InterPro" id="IPR026822">
    <property type="entry name" value="Spp2/MOS2_G-patch"/>
</dbReference>
<feature type="compositionally biased region" description="Basic and acidic residues" evidence="5">
    <location>
        <begin position="70"/>
        <end position="100"/>
    </location>
</feature>
<dbReference type="Proteomes" id="UP001338125">
    <property type="component" value="Unassembled WGS sequence"/>
</dbReference>
<feature type="domain" description="Spp2/MOS2 G-patch" evidence="6">
    <location>
        <begin position="218"/>
        <end position="268"/>
    </location>
</feature>
<evidence type="ECO:0000256" key="4">
    <source>
        <dbReference type="RuleBase" id="RU369096"/>
    </source>
</evidence>
<keyword evidence="8" id="KW-1185">Reference proteome</keyword>
<evidence type="ECO:0000313" key="7">
    <source>
        <dbReference type="EMBL" id="KAK5989143.1"/>
    </source>
</evidence>
<dbReference type="Pfam" id="PF12656">
    <property type="entry name" value="G-patch_2"/>
    <property type="match status" value="1"/>
</dbReference>
<protein>
    <recommendedName>
        <fullName evidence="4">Pre-mRNA-splicing factor</fullName>
    </recommendedName>
</protein>
<comment type="similarity">
    <text evidence="2 4">Belongs to the SPP2 family.</text>
</comment>
<dbReference type="InterPro" id="IPR045166">
    <property type="entry name" value="Spp2-like"/>
</dbReference>
<evidence type="ECO:0000256" key="5">
    <source>
        <dbReference type="SAM" id="MobiDB-lite"/>
    </source>
</evidence>
<evidence type="ECO:0000256" key="3">
    <source>
        <dbReference type="ARBA" id="ARBA00023242"/>
    </source>
</evidence>
<feature type="compositionally biased region" description="Basic and acidic residues" evidence="5">
    <location>
        <begin position="138"/>
        <end position="151"/>
    </location>
</feature>
<organism evidence="7 8">
    <name type="scientific">Cladobotryum mycophilum</name>
    <dbReference type="NCBI Taxonomy" id="491253"/>
    <lineage>
        <taxon>Eukaryota</taxon>
        <taxon>Fungi</taxon>
        <taxon>Dikarya</taxon>
        <taxon>Ascomycota</taxon>
        <taxon>Pezizomycotina</taxon>
        <taxon>Sordariomycetes</taxon>
        <taxon>Hypocreomycetidae</taxon>
        <taxon>Hypocreales</taxon>
        <taxon>Hypocreaceae</taxon>
        <taxon>Cladobotryum</taxon>
    </lineage>
</organism>
<evidence type="ECO:0000259" key="6">
    <source>
        <dbReference type="Pfam" id="PF12656"/>
    </source>
</evidence>
<feature type="region of interest" description="Disordered" evidence="5">
    <location>
        <begin position="240"/>
        <end position="353"/>
    </location>
</feature>
<dbReference type="EMBL" id="JAVFKD010000015">
    <property type="protein sequence ID" value="KAK5989143.1"/>
    <property type="molecule type" value="Genomic_DNA"/>
</dbReference>
<feature type="compositionally biased region" description="Basic and acidic residues" evidence="5">
    <location>
        <begin position="288"/>
        <end position="353"/>
    </location>
</feature>
<keyword evidence="3 4" id="KW-0539">Nucleus</keyword>
<comment type="function">
    <text evidence="4">Involved in spliceosome maturation and the first step of pre-mRNA splicing.</text>
</comment>
<evidence type="ECO:0000256" key="2">
    <source>
        <dbReference type="ARBA" id="ARBA00008576"/>
    </source>
</evidence>
<reference evidence="7 8" key="1">
    <citation type="submission" date="2024-01" db="EMBL/GenBank/DDBJ databases">
        <title>Complete genome of Cladobotryum mycophilum ATHUM6906.</title>
        <authorList>
            <person name="Christinaki A.C."/>
            <person name="Myridakis A.I."/>
            <person name="Kouvelis V.N."/>
        </authorList>
    </citation>
    <scope>NUCLEOTIDE SEQUENCE [LARGE SCALE GENOMIC DNA]</scope>
    <source>
        <strain evidence="7 8">ATHUM6906</strain>
    </source>
</reference>
<accession>A0ABR0SAK8</accession>
<feature type="compositionally biased region" description="Basic and acidic residues" evidence="5">
    <location>
        <begin position="108"/>
        <end position="130"/>
    </location>
</feature>
<feature type="compositionally biased region" description="Basic and acidic residues" evidence="5">
    <location>
        <begin position="158"/>
        <end position="179"/>
    </location>
</feature>
<keyword evidence="4" id="KW-0508">mRNA splicing</keyword>
<comment type="subcellular location">
    <subcellularLocation>
        <location evidence="1 4">Nucleus</location>
    </subcellularLocation>
</comment>
<proteinExistence type="inferred from homology"/>
<evidence type="ECO:0000313" key="8">
    <source>
        <dbReference type="Proteomes" id="UP001338125"/>
    </source>
</evidence>
<keyword evidence="4" id="KW-0747">Spliceosome</keyword>
<name>A0ABR0SAK8_9HYPO</name>
<evidence type="ECO:0000256" key="1">
    <source>
        <dbReference type="ARBA" id="ARBA00004123"/>
    </source>
</evidence>
<gene>
    <name evidence="7" type="ORF">PT974_10643</name>
</gene>
<feature type="region of interest" description="Disordered" evidence="5">
    <location>
        <begin position="1"/>
        <end position="182"/>
    </location>
</feature>